<dbReference type="EMBL" id="MCFI01000005">
    <property type="protein sequence ID" value="ORY84768.1"/>
    <property type="molecule type" value="Genomic_DNA"/>
</dbReference>
<dbReference type="PANTHER" id="PTHR24320">
    <property type="entry name" value="RETINOL DEHYDROGENASE"/>
    <property type="match status" value="1"/>
</dbReference>
<feature type="non-terminal residue" evidence="4">
    <location>
        <position position="275"/>
    </location>
</feature>
<evidence type="ECO:0000256" key="1">
    <source>
        <dbReference type="ARBA" id="ARBA00006484"/>
    </source>
</evidence>
<dbReference type="OMA" id="VNHLHFF"/>
<dbReference type="Proteomes" id="UP000193685">
    <property type="component" value="Unassembled WGS sequence"/>
</dbReference>
<reference evidence="4 5" key="1">
    <citation type="submission" date="2016-07" db="EMBL/GenBank/DDBJ databases">
        <title>Pervasive Adenine N6-methylation of Active Genes in Fungi.</title>
        <authorList>
            <consortium name="DOE Joint Genome Institute"/>
            <person name="Mondo S.J."/>
            <person name="Dannebaum R.O."/>
            <person name="Kuo R.C."/>
            <person name="Labutti K."/>
            <person name="Haridas S."/>
            <person name="Kuo A."/>
            <person name="Salamov A."/>
            <person name="Ahrendt S.R."/>
            <person name="Lipzen A."/>
            <person name="Sullivan W."/>
            <person name="Andreopoulos W.B."/>
            <person name="Clum A."/>
            <person name="Lindquist E."/>
            <person name="Daum C."/>
            <person name="Ramamoorthy G.K."/>
            <person name="Gryganskyi A."/>
            <person name="Culley D."/>
            <person name="Magnuson J.K."/>
            <person name="James T.Y."/>
            <person name="O'Malley M.A."/>
            <person name="Stajich J.E."/>
            <person name="Spatafora J.W."/>
            <person name="Visel A."/>
            <person name="Grigoriev I.V."/>
        </authorList>
    </citation>
    <scope>NUCLEOTIDE SEQUENCE [LARGE SCALE GENOMIC DNA]</scope>
    <source>
        <strain evidence="4 5">12-1054</strain>
    </source>
</reference>
<dbReference type="CDD" id="cd05327">
    <property type="entry name" value="retinol-DH_like_SDR_c_like"/>
    <property type="match status" value="1"/>
</dbReference>
<name>A0A1Y2FLD3_PROLT</name>
<dbReference type="InterPro" id="IPR002347">
    <property type="entry name" value="SDR_fam"/>
</dbReference>
<dbReference type="Gene3D" id="3.40.50.720">
    <property type="entry name" value="NAD(P)-binding Rossmann-like Domain"/>
    <property type="match status" value="1"/>
</dbReference>
<comment type="caution">
    <text evidence="4">The sequence shown here is derived from an EMBL/GenBank/DDBJ whole genome shotgun (WGS) entry which is preliminary data.</text>
</comment>
<dbReference type="Pfam" id="PF00106">
    <property type="entry name" value="adh_short"/>
    <property type="match status" value="1"/>
</dbReference>
<comment type="similarity">
    <text evidence="1">Belongs to the short-chain dehydrogenases/reductases (SDR) family.</text>
</comment>
<evidence type="ECO:0000256" key="2">
    <source>
        <dbReference type="ARBA" id="ARBA00022857"/>
    </source>
</evidence>
<feature type="non-terminal residue" evidence="4">
    <location>
        <position position="1"/>
    </location>
</feature>
<evidence type="ECO:0008006" key="6">
    <source>
        <dbReference type="Google" id="ProtNLM"/>
    </source>
</evidence>
<protein>
    <recommendedName>
        <fullName evidence="6">NAD(P)-binding protein</fullName>
    </recommendedName>
</protein>
<proteinExistence type="inferred from homology"/>
<evidence type="ECO:0000313" key="5">
    <source>
        <dbReference type="Proteomes" id="UP000193685"/>
    </source>
</evidence>
<evidence type="ECO:0000313" key="4">
    <source>
        <dbReference type="EMBL" id="ORY84768.1"/>
    </source>
</evidence>
<evidence type="ECO:0000256" key="3">
    <source>
        <dbReference type="ARBA" id="ARBA00023002"/>
    </source>
</evidence>
<dbReference type="PRINTS" id="PR00081">
    <property type="entry name" value="GDHRDH"/>
</dbReference>
<dbReference type="OrthoDB" id="191139at2759"/>
<dbReference type="GO" id="GO:0016491">
    <property type="term" value="F:oxidoreductase activity"/>
    <property type="evidence" value="ECO:0007669"/>
    <property type="project" value="UniProtKB-KW"/>
</dbReference>
<organism evidence="4 5">
    <name type="scientific">Protomyces lactucae-debilis</name>
    <dbReference type="NCBI Taxonomy" id="2754530"/>
    <lineage>
        <taxon>Eukaryota</taxon>
        <taxon>Fungi</taxon>
        <taxon>Dikarya</taxon>
        <taxon>Ascomycota</taxon>
        <taxon>Taphrinomycotina</taxon>
        <taxon>Taphrinomycetes</taxon>
        <taxon>Taphrinales</taxon>
        <taxon>Protomycetaceae</taxon>
        <taxon>Protomyces</taxon>
    </lineage>
</organism>
<gene>
    <name evidence="4" type="ORF">BCR37DRAFT_339613</name>
</gene>
<keyword evidence="3" id="KW-0560">Oxidoreductase</keyword>
<keyword evidence="2" id="KW-0521">NADP</keyword>
<sequence>YTADKIPDQTGKTVIVTGGNTGIGYETALQIALHGAKVYIAARSESRAQGAIEKIRAQKPSGSVEWLKLDLQDLASVQAAAKAFSSKESKLDVLYNNAGIMASPYQLTKDGIESQFQTNHIGPFLFTNLLLPKLKQSTDARIVVTSSSAHSMYTANEDSYTSLEEVNSQHGSTWTRYGQSKLANVLFAMELANKFPDIKTNACHPGVINTELSRGPGASYGKVVQKVMEGTMWFGSSALGAVLSPPQGALTQLFLGTALEVKSQSISGKYYQPIA</sequence>
<dbReference type="GeneID" id="63783935"/>
<dbReference type="STRING" id="56484.A0A1Y2FLD3"/>
<dbReference type="AlphaFoldDB" id="A0A1Y2FLD3"/>
<dbReference type="InterPro" id="IPR036291">
    <property type="entry name" value="NAD(P)-bd_dom_sf"/>
</dbReference>
<dbReference type="RefSeq" id="XP_040726551.1">
    <property type="nucleotide sequence ID" value="XM_040867336.1"/>
</dbReference>
<dbReference type="PANTHER" id="PTHR24320:SF282">
    <property type="entry name" value="WW DOMAIN-CONTAINING OXIDOREDUCTASE"/>
    <property type="match status" value="1"/>
</dbReference>
<keyword evidence="5" id="KW-1185">Reference proteome</keyword>
<accession>A0A1Y2FLD3</accession>
<dbReference type="SUPFAM" id="SSF51735">
    <property type="entry name" value="NAD(P)-binding Rossmann-fold domains"/>
    <property type="match status" value="1"/>
</dbReference>